<protein>
    <recommendedName>
        <fullName evidence="9">Probable butyrate kinase</fullName>
        <shortName evidence="9">BK</shortName>
        <ecNumber evidence="9">2.7.2.7</ecNumber>
    </recommendedName>
    <alternativeName>
        <fullName evidence="9">Branched-chain carboxylic acid kinase</fullName>
    </alternativeName>
</protein>
<comment type="subcellular location">
    <subcellularLocation>
        <location evidence="1 9">Cytoplasm</location>
    </subcellularLocation>
</comment>
<dbReference type="InterPro" id="IPR043129">
    <property type="entry name" value="ATPase_NBD"/>
</dbReference>
<dbReference type="AlphaFoldDB" id="A0A1I3BPN0"/>
<keyword evidence="4 9" id="KW-0808">Transferase</keyword>
<evidence type="ECO:0000256" key="4">
    <source>
        <dbReference type="ARBA" id="ARBA00022679"/>
    </source>
</evidence>
<evidence type="ECO:0000256" key="5">
    <source>
        <dbReference type="ARBA" id="ARBA00022741"/>
    </source>
</evidence>
<dbReference type="CDD" id="cd24011">
    <property type="entry name" value="ASKHA_NBD_BK"/>
    <property type="match status" value="1"/>
</dbReference>
<evidence type="ECO:0000256" key="9">
    <source>
        <dbReference type="HAMAP-Rule" id="MF_00542"/>
    </source>
</evidence>
<evidence type="ECO:0000256" key="8">
    <source>
        <dbReference type="ARBA" id="ARBA00048596"/>
    </source>
</evidence>
<dbReference type="PROSITE" id="PS01076">
    <property type="entry name" value="ACETATE_KINASE_2"/>
    <property type="match status" value="1"/>
</dbReference>
<comment type="catalytic activity">
    <reaction evidence="8 9">
        <text>butanoate + ATP = butanoyl phosphate + ADP</text>
        <dbReference type="Rhea" id="RHEA:13585"/>
        <dbReference type="ChEBI" id="CHEBI:17968"/>
        <dbReference type="ChEBI" id="CHEBI:30616"/>
        <dbReference type="ChEBI" id="CHEBI:58079"/>
        <dbReference type="ChEBI" id="CHEBI:456216"/>
        <dbReference type="EC" id="2.7.2.7"/>
    </reaction>
</comment>
<dbReference type="Pfam" id="PF00871">
    <property type="entry name" value="Acetate_kinase"/>
    <property type="match status" value="1"/>
</dbReference>
<dbReference type="Proteomes" id="UP000198668">
    <property type="component" value="Unassembled WGS sequence"/>
</dbReference>
<dbReference type="PANTHER" id="PTHR21060">
    <property type="entry name" value="ACETATE KINASE"/>
    <property type="match status" value="1"/>
</dbReference>
<evidence type="ECO:0000313" key="12">
    <source>
        <dbReference type="Proteomes" id="UP000198668"/>
    </source>
</evidence>
<accession>A0A1I3BPN0</accession>
<evidence type="ECO:0000256" key="7">
    <source>
        <dbReference type="ARBA" id="ARBA00022840"/>
    </source>
</evidence>
<evidence type="ECO:0000256" key="10">
    <source>
        <dbReference type="RuleBase" id="RU003835"/>
    </source>
</evidence>
<dbReference type="PIRSF" id="PIRSF036458">
    <property type="entry name" value="Butyrate_kin"/>
    <property type="match status" value="1"/>
</dbReference>
<dbReference type="HAMAP" id="MF_00542">
    <property type="entry name" value="Butyrate_kinase"/>
    <property type="match status" value="1"/>
</dbReference>
<comment type="similarity">
    <text evidence="2 9 10">Belongs to the acetokinase family.</text>
</comment>
<dbReference type="GO" id="GO:0006083">
    <property type="term" value="P:acetate metabolic process"/>
    <property type="evidence" value="ECO:0007669"/>
    <property type="project" value="TreeGrafter"/>
</dbReference>
<dbReference type="InterPro" id="IPR000890">
    <property type="entry name" value="Aliphatic_acid_kin_short-chain"/>
</dbReference>
<organism evidence="11 12">
    <name type="scientific">Pisciglobus halotolerans</name>
    <dbReference type="NCBI Taxonomy" id="745365"/>
    <lineage>
        <taxon>Bacteria</taxon>
        <taxon>Bacillati</taxon>
        <taxon>Bacillota</taxon>
        <taxon>Bacilli</taxon>
        <taxon>Lactobacillales</taxon>
        <taxon>Carnobacteriaceae</taxon>
    </lineage>
</organism>
<dbReference type="NCBIfam" id="TIGR02707">
    <property type="entry name" value="butyr_kinase"/>
    <property type="match status" value="1"/>
</dbReference>
<sequence>MKNTVLVINPGSTSTKVACFAEHQLLAEETIRHTTQEISSFKSIFDQLDFRKNLIVDFIEKNHIKPEDLIAAVGRGGLLKPIPGGTYSVDDEMIEDLKSEKYSTHASNLGAVLANEFAELYGIPAYIVDPVVVDEFDPIARISGLEGIERRSVGHALNQKAAGRKVLADNGYAYEESNIIVAHLGGGISIGAHQKGRMIDVVNGLDGEGPYSPERTGGLPLIEFARVIQSKGLSIAEAKALIAGNGGIKSYLNETDLRIIDKKIAAGDQKAQYYIDGMCYQIAKSIGEMATVLAGRVDFIVLTGGVSYSAYIVDQIKANIEWIAPVEVLPGEMEMKALYEGVVRVFENREPARNYKEANIKKVEVG</sequence>
<dbReference type="GO" id="GO:0008776">
    <property type="term" value="F:acetate kinase activity"/>
    <property type="evidence" value="ECO:0007669"/>
    <property type="project" value="TreeGrafter"/>
</dbReference>
<evidence type="ECO:0000256" key="2">
    <source>
        <dbReference type="ARBA" id="ARBA00008748"/>
    </source>
</evidence>
<dbReference type="RefSeq" id="WP_092091775.1">
    <property type="nucleotide sequence ID" value="NZ_FOQE01000008.1"/>
</dbReference>
<evidence type="ECO:0000313" key="11">
    <source>
        <dbReference type="EMBL" id="SFH64284.1"/>
    </source>
</evidence>
<evidence type="ECO:0000256" key="6">
    <source>
        <dbReference type="ARBA" id="ARBA00022777"/>
    </source>
</evidence>
<name>A0A1I3BPN0_9LACT</name>
<dbReference type="InterPro" id="IPR023865">
    <property type="entry name" value="Aliphatic_acid_kinase_CS"/>
</dbReference>
<dbReference type="EMBL" id="FOQE01000008">
    <property type="protein sequence ID" value="SFH64284.1"/>
    <property type="molecule type" value="Genomic_DNA"/>
</dbReference>
<dbReference type="GO" id="GO:0005524">
    <property type="term" value="F:ATP binding"/>
    <property type="evidence" value="ECO:0007669"/>
    <property type="project" value="UniProtKB-KW"/>
</dbReference>
<dbReference type="InterPro" id="IPR011245">
    <property type="entry name" value="Butyrate_kin"/>
</dbReference>
<evidence type="ECO:0000256" key="3">
    <source>
        <dbReference type="ARBA" id="ARBA00022490"/>
    </source>
</evidence>
<dbReference type="OrthoDB" id="9771859at2"/>
<evidence type="ECO:0000256" key="1">
    <source>
        <dbReference type="ARBA" id="ARBA00004496"/>
    </source>
</evidence>
<dbReference type="PRINTS" id="PR00471">
    <property type="entry name" value="ACETATEKNASE"/>
</dbReference>
<keyword evidence="5 9" id="KW-0547">Nucleotide-binding</keyword>
<dbReference type="SUPFAM" id="SSF53067">
    <property type="entry name" value="Actin-like ATPase domain"/>
    <property type="match status" value="2"/>
</dbReference>
<dbReference type="PROSITE" id="PS01075">
    <property type="entry name" value="ACETATE_KINASE_1"/>
    <property type="match status" value="1"/>
</dbReference>
<keyword evidence="12" id="KW-1185">Reference proteome</keyword>
<gene>
    <name evidence="9" type="primary">buk</name>
    <name evidence="11" type="ORF">SAMN04489868_10854</name>
</gene>
<reference evidence="11 12" key="1">
    <citation type="submission" date="2016-10" db="EMBL/GenBank/DDBJ databases">
        <authorList>
            <person name="de Groot N.N."/>
        </authorList>
    </citation>
    <scope>NUCLEOTIDE SEQUENCE [LARGE SCALE GENOMIC DNA]</scope>
    <source>
        <strain evidence="11 12">DSM 27630</strain>
    </source>
</reference>
<dbReference type="GO" id="GO:0005737">
    <property type="term" value="C:cytoplasm"/>
    <property type="evidence" value="ECO:0007669"/>
    <property type="project" value="UniProtKB-SubCell"/>
</dbReference>
<dbReference type="Gene3D" id="3.30.420.40">
    <property type="match status" value="2"/>
</dbReference>
<dbReference type="NCBIfam" id="NF002834">
    <property type="entry name" value="PRK03011.1-5"/>
    <property type="match status" value="1"/>
</dbReference>
<keyword evidence="6 9" id="KW-0418">Kinase</keyword>
<dbReference type="PANTHER" id="PTHR21060:SF3">
    <property type="entry name" value="BUTYRATE KINASE 2-RELATED"/>
    <property type="match status" value="1"/>
</dbReference>
<keyword evidence="3 9" id="KW-0963">Cytoplasm</keyword>
<keyword evidence="7 9" id="KW-0067">ATP-binding</keyword>
<dbReference type="EC" id="2.7.2.7" evidence="9"/>
<dbReference type="GO" id="GO:0047761">
    <property type="term" value="F:butyrate kinase activity"/>
    <property type="evidence" value="ECO:0007669"/>
    <property type="project" value="UniProtKB-UniRule"/>
</dbReference>
<proteinExistence type="inferred from homology"/>